<dbReference type="PANTHER" id="PTHR43798">
    <property type="entry name" value="MONOACYLGLYCEROL LIPASE"/>
    <property type="match status" value="1"/>
</dbReference>
<dbReference type="PANTHER" id="PTHR43798:SF5">
    <property type="entry name" value="MONOACYLGLYCEROL LIPASE ABHD6"/>
    <property type="match status" value="1"/>
</dbReference>
<dbReference type="ESTHER" id="verei-a1wpd6">
    <property type="family name" value="Epoxide_hydrolase"/>
</dbReference>
<dbReference type="PRINTS" id="PR00111">
    <property type="entry name" value="ABHYDROLASE"/>
</dbReference>
<dbReference type="RefSeq" id="WP_011811482.1">
    <property type="nucleotide sequence ID" value="NC_008786.1"/>
</dbReference>
<dbReference type="PRINTS" id="PR00412">
    <property type="entry name" value="EPOXHYDRLASE"/>
</dbReference>
<keyword evidence="3" id="KW-1185">Reference proteome</keyword>
<organism evidence="2 3">
    <name type="scientific">Verminephrobacter eiseniae (strain EF01-2)</name>
    <dbReference type="NCBI Taxonomy" id="391735"/>
    <lineage>
        <taxon>Bacteria</taxon>
        <taxon>Pseudomonadati</taxon>
        <taxon>Pseudomonadota</taxon>
        <taxon>Betaproteobacteria</taxon>
        <taxon>Burkholderiales</taxon>
        <taxon>Comamonadaceae</taxon>
        <taxon>Verminephrobacter</taxon>
    </lineage>
</organism>
<dbReference type="GeneID" id="76462152"/>
<dbReference type="STRING" id="391735.Veis_3781"/>
<dbReference type="GO" id="GO:0046464">
    <property type="term" value="P:acylglycerol catabolic process"/>
    <property type="evidence" value="ECO:0007669"/>
    <property type="project" value="TreeGrafter"/>
</dbReference>
<dbReference type="AlphaFoldDB" id="A1WPD6"/>
<dbReference type="Pfam" id="PF12697">
    <property type="entry name" value="Abhydrolase_6"/>
    <property type="match status" value="1"/>
</dbReference>
<reference evidence="3" key="1">
    <citation type="submission" date="2006-12" db="EMBL/GenBank/DDBJ databases">
        <title>Complete sequence of chromosome 1 of Verminephrobacter eiseniae EF01-2.</title>
        <authorList>
            <person name="Copeland A."/>
            <person name="Lucas S."/>
            <person name="Lapidus A."/>
            <person name="Barry K."/>
            <person name="Detter J.C."/>
            <person name="Glavina del Rio T."/>
            <person name="Dalin E."/>
            <person name="Tice H."/>
            <person name="Pitluck S."/>
            <person name="Chertkov O."/>
            <person name="Brettin T."/>
            <person name="Bruce D."/>
            <person name="Han C."/>
            <person name="Tapia R."/>
            <person name="Gilna P."/>
            <person name="Schmutz J."/>
            <person name="Larimer F."/>
            <person name="Land M."/>
            <person name="Hauser L."/>
            <person name="Kyrpides N."/>
            <person name="Kim E."/>
            <person name="Stahl D."/>
            <person name="Richardson P."/>
        </authorList>
    </citation>
    <scope>NUCLEOTIDE SEQUENCE [LARGE SCALE GENOMIC DNA]</scope>
    <source>
        <strain evidence="3">EF01-2</strain>
    </source>
</reference>
<dbReference type="InterPro" id="IPR050266">
    <property type="entry name" value="AB_hydrolase_sf"/>
</dbReference>
<evidence type="ECO:0000259" key="1">
    <source>
        <dbReference type="Pfam" id="PF12697"/>
    </source>
</evidence>
<name>A1WPD6_VEREI</name>
<dbReference type="InterPro" id="IPR000073">
    <property type="entry name" value="AB_hydrolase_1"/>
</dbReference>
<dbReference type="GO" id="GO:0016020">
    <property type="term" value="C:membrane"/>
    <property type="evidence" value="ECO:0007669"/>
    <property type="project" value="TreeGrafter"/>
</dbReference>
<dbReference type="GO" id="GO:0047372">
    <property type="term" value="F:monoacylglycerol lipase activity"/>
    <property type="evidence" value="ECO:0007669"/>
    <property type="project" value="TreeGrafter"/>
</dbReference>
<dbReference type="HOGENOM" id="CLU_020336_50_2_4"/>
<dbReference type="InterPro" id="IPR000639">
    <property type="entry name" value="Epox_hydrolase-like"/>
</dbReference>
<protein>
    <submittedName>
        <fullName evidence="2">Alpha/beta hydrolase fold</fullName>
    </submittedName>
</protein>
<dbReference type="Proteomes" id="UP000000374">
    <property type="component" value="Chromosome"/>
</dbReference>
<dbReference type="KEGG" id="vei:Veis_3781"/>
<gene>
    <name evidence="2" type="ordered locus">Veis_3781</name>
</gene>
<dbReference type="OrthoDB" id="5297561at2"/>
<feature type="domain" description="AB hydrolase-1" evidence="1">
    <location>
        <begin position="26"/>
        <end position="269"/>
    </location>
</feature>
<dbReference type="EMBL" id="CP000542">
    <property type="protein sequence ID" value="ABM59493.1"/>
    <property type="molecule type" value="Genomic_DNA"/>
</dbReference>
<keyword evidence="2" id="KW-0378">Hydrolase</keyword>
<dbReference type="Gene3D" id="3.40.50.1820">
    <property type="entry name" value="alpha/beta hydrolase"/>
    <property type="match status" value="1"/>
</dbReference>
<accession>A1WPD6</accession>
<dbReference type="SUPFAM" id="SSF53474">
    <property type="entry name" value="alpha/beta-Hydrolases"/>
    <property type="match status" value="1"/>
</dbReference>
<sequence length="279" mass="29044">MHIDVDGHPIYGYTGGKALVAAQPTVVFIHGVLNDHSVWALQSRYLAHHGWNVLAIDLPGHGRSAGAAPATVEEGADFVLALLDAVGALPGGMGAQRAALVGHSWGSLIALEAAARLRERISRLALVGTAFPMKVAPALMAAALDDPHQALRMVNLLSRSTLAAPPSALGPGTWVFGASMALGRKLLRNHSAVNLFHRGLLACDSYANGAAAIAQLRCPVLFALGAQDRMTPPQAAQGLIRAAQAAGQRVQIAHLPVGHHPMTEAPEETLCALRAFLAG</sequence>
<dbReference type="InterPro" id="IPR029058">
    <property type="entry name" value="AB_hydrolase_fold"/>
</dbReference>
<evidence type="ECO:0000313" key="3">
    <source>
        <dbReference type="Proteomes" id="UP000000374"/>
    </source>
</evidence>
<dbReference type="eggNOG" id="COG2267">
    <property type="taxonomic scope" value="Bacteria"/>
</dbReference>
<evidence type="ECO:0000313" key="2">
    <source>
        <dbReference type="EMBL" id="ABM59493.1"/>
    </source>
</evidence>
<proteinExistence type="predicted"/>